<sequence>RFYRTGLFRTLCTDLADHGIDRFCRTVPTAISCRSGGEDARREVAVATVAHDVDDDRVLRLRAHLHRRREPAAGGDAREDALLGRQAPRHLLALLLRDLDDTVHARAVEDQ</sequence>
<comment type="caution">
    <text evidence="1">The sequence shown here is derived from an EMBL/GenBank/DDBJ whole genome shotgun (WGS) entry which is preliminary data.</text>
</comment>
<protein>
    <submittedName>
        <fullName evidence="1">Uncharacterized protein</fullName>
    </submittedName>
</protein>
<dbReference type="AlphaFoldDB" id="D9PJM4"/>
<accession>D9PJM4</accession>
<name>D9PJM4_9ZZZZ</name>
<proteinExistence type="predicted"/>
<feature type="non-terminal residue" evidence="1">
    <location>
        <position position="1"/>
    </location>
</feature>
<reference evidence="1" key="1">
    <citation type="submission" date="2010-07" db="EMBL/GenBank/DDBJ databases">
        <authorList>
            <consortium name="CONSOLIDER consortium CSD2007-00005"/>
            <person name="Guazzaroni M.-E."/>
            <person name="Richter M."/>
            <person name="Garcia-Salamanca A."/>
            <person name="Yarza P."/>
            <person name="Ferrer M."/>
        </authorList>
    </citation>
    <scope>NUCLEOTIDE SEQUENCE</scope>
</reference>
<dbReference type="EMBL" id="ADZX01000533">
    <property type="protein sequence ID" value="EFK96244.1"/>
    <property type="molecule type" value="Genomic_DNA"/>
</dbReference>
<organism evidence="1">
    <name type="scientific">sediment metagenome</name>
    <dbReference type="NCBI Taxonomy" id="749907"/>
    <lineage>
        <taxon>unclassified sequences</taxon>
        <taxon>metagenomes</taxon>
        <taxon>ecological metagenomes</taxon>
    </lineage>
</organism>
<evidence type="ECO:0000313" key="1">
    <source>
        <dbReference type="EMBL" id="EFK96244.1"/>
    </source>
</evidence>
<reference evidence="1" key="2">
    <citation type="journal article" date="2011" name="Microb. Ecol.">
        <title>Taxonomic and Functional Metagenomic Profiling of the Microbial Community in the Anoxic Sediment of a Sub-saline Shallow Lake (Laguna de Carrizo, Central Spain).</title>
        <authorList>
            <person name="Ferrer M."/>
            <person name="Guazzaroni M.E."/>
            <person name="Richter M."/>
            <person name="Garcia-Salamanca A."/>
            <person name="Yarza P."/>
            <person name="Suarez-Suarez A."/>
            <person name="Solano J."/>
            <person name="Alcaide M."/>
            <person name="van Dillewijn P."/>
            <person name="Molina-Henares M.A."/>
            <person name="Lopez-Cortes N."/>
            <person name="Al-Ramahi Y."/>
            <person name="Guerrero C."/>
            <person name="Acosta A."/>
            <person name="de Eugenio L.I."/>
            <person name="Martinez V."/>
            <person name="Marques S."/>
            <person name="Rojo F."/>
            <person name="Santero E."/>
            <person name="Genilloud O."/>
            <person name="Perez-Perez J."/>
            <person name="Rossello-Mora R."/>
            <person name="Ramos J.L."/>
        </authorList>
    </citation>
    <scope>NUCLEOTIDE SEQUENCE</scope>
</reference>
<gene>
    <name evidence="1" type="ORF">LDC_1735</name>
</gene>